<gene>
    <name evidence="3" type="ORF">Ga0074812_11760</name>
</gene>
<evidence type="ECO:0000256" key="1">
    <source>
        <dbReference type="ARBA" id="ARBA00010617"/>
    </source>
</evidence>
<dbReference type="InterPro" id="IPR002397">
    <property type="entry name" value="Cyt_P450_B"/>
</dbReference>
<keyword evidence="4" id="KW-1185">Reference proteome</keyword>
<dbReference type="GO" id="GO:0004497">
    <property type="term" value="F:monooxygenase activity"/>
    <property type="evidence" value="ECO:0007669"/>
    <property type="project" value="UniProtKB-KW"/>
</dbReference>
<dbReference type="Proteomes" id="UP000198802">
    <property type="component" value="Unassembled WGS sequence"/>
</dbReference>
<dbReference type="GO" id="GO:0016705">
    <property type="term" value="F:oxidoreductase activity, acting on paired donors, with incorporation or reduction of molecular oxygen"/>
    <property type="evidence" value="ECO:0007669"/>
    <property type="project" value="InterPro"/>
</dbReference>
<comment type="similarity">
    <text evidence="1 2">Belongs to the cytochrome P450 family.</text>
</comment>
<evidence type="ECO:0000313" key="4">
    <source>
        <dbReference type="Proteomes" id="UP000198802"/>
    </source>
</evidence>
<dbReference type="InterPro" id="IPR001128">
    <property type="entry name" value="Cyt_P450"/>
</dbReference>
<evidence type="ECO:0000256" key="2">
    <source>
        <dbReference type="RuleBase" id="RU000461"/>
    </source>
</evidence>
<keyword evidence="2" id="KW-0503">Monooxygenase</keyword>
<dbReference type="AlphaFoldDB" id="A0A0S4QRA2"/>
<dbReference type="GO" id="GO:0020037">
    <property type="term" value="F:heme binding"/>
    <property type="evidence" value="ECO:0007669"/>
    <property type="project" value="InterPro"/>
</dbReference>
<sequence>MVDDLARDGGSVEGGTVGGTAASGGAYGGSIVELMTIDVARDPKPTYQALRDAGRARRTVGMFGSAVIASGRQAVDEIFRYPEVYSSAAHAGRLGNVRPLIPIEYDPPEQRKYRKLINPIFTPQAIERWEEPVRKLVHDLIDGFAGAEEIDFSRQFSIPLPSQIFLTLLGLPLDDLPTFLRLKDGIVRPSVLLDLPVNHPDVAALKTRTAQEIYAYYDKVLDEREREPRDDLLSHLLSTEVDGETLTREELLDICFLFLTAGLDTVSASLDTFMAYLAENPERRAEVVADPGNIDNVVEELLRWESPVMLVSRVAMADTDLVGCPVHRGDEIYVYIGSANLDEEELADAGEVRFDRTANRHIAFGGGVHRCLGSHLARMELRVALREWHARIPHYRIRPGTRLDFTPGVRSIGSFPMLLGKGDD</sequence>
<protein>
    <submittedName>
        <fullName evidence="3">Cytochrome P450</fullName>
    </submittedName>
</protein>
<evidence type="ECO:0000313" key="3">
    <source>
        <dbReference type="EMBL" id="CUU58151.1"/>
    </source>
</evidence>
<organism evidence="3 4">
    <name type="scientific">Parafrankia irregularis</name>
    <dbReference type="NCBI Taxonomy" id="795642"/>
    <lineage>
        <taxon>Bacteria</taxon>
        <taxon>Bacillati</taxon>
        <taxon>Actinomycetota</taxon>
        <taxon>Actinomycetes</taxon>
        <taxon>Frankiales</taxon>
        <taxon>Frankiaceae</taxon>
        <taxon>Parafrankia</taxon>
    </lineage>
</organism>
<dbReference type="RefSeq" id="WP_091281009.1">
    <property type="nucleotide sequence ID" value="NZ_FAOZ01000017.1"/>
</dbReference>
<dbReference type="InterPro" id="IPR036396">
    <property type="entry name" value="Cyt_P450_sf"/>
</dbReference>
<dbReference type="InterPro" id="IPR017972">
    <property type="entry name" value="Cyt_P450_CS"/>
</dbReference>
<dbReference type="PRINTS" id="PR00385">
    <property type="entry name" value="P450"/>
</dbReference>
<dbReference type="Gene3D" id="1.10.630.10">
    <property type="entry name" value="Cytochrome P450"/>
    <property type="match status" value="1"/>
</dbReference>
<dbReference type="Pfam" id="PF00067">
    <property type="entry name" value="p450"/>
    <property type="match status" value="2"/>
</dbReference>
<dbReference type="PANTHER" id="PTHR46696:SF6">
    <property type="entry name" value="P450, PUTATIVE (EUROFUNG)-RELATED"/>
    <property type="match status" value="1"/>
</dbReference>
<reference evidence="4" key="1">
    <citation type="submission" date="2015-11" db="EMBL/GenBank/DDBJ databases">
        <authorList>
            <person name="Varghese N."/>
        </authorList>
    </citation>
    <scope>NUCLEOTIDE SEQUENCE [LARGE SCALE GENOMIC DNA]</scope>
    <source>
        <strain evidence="4">DSM 45899</strain>
    </source>
</reference>
<keyword evidence="2" id="KW-0349">Heme</keyword>
<dbReference type="PRINTS" id="PR00359">
    <property type="entry name" value="BP450"/>
</dbReference>
<dbReference type="SUPFAM" id="SSF48264">
    <property type="entry name" value="Cytochrome P450"/>
    <property type="match status" value="1"/>
</dbReference>
<keyword evidence="2" id="KW-0560">Oxidoreductase</keyword>
<accession>A0A0S4QRA2</accession>
<dbReference type="EMBL" id="FAOZ01000017">
    <property type="protein sequence ID" value="CUU58151.1"/>
    <property type="molecule type" value="Genomic_DNA"/>
</dbReference>
<dbReference type="GO" id="GO:0005506">
    <property type="term" value="F:iron ion binding"/>
    <property type="evidence" value="ECO:0007669"/>
    <property type="project" value="InterPro"/>
</dbReference>
<dbReference type="PANTHER" id="PTHR46696">
    <property type="entry name" value="P450, PUTATIVE (EUROFUNG)-RELATED"/>
    <property type="match status" value="1"/>
</dbReference>
<proteinExistence type="inferred from homology"/>
<keyword evidence="2" id="KW-0479">Metal-binding</keyword>
<keyword evidence="2" id="KW-0408">Iron</keyword>
<name>A0A0S4QRA2_9ACTN</name>
<dbReference type="PROSITE" id="PS00086">
    <property type="entry name" value="CYTOCHROME_P450"/>
    <property type="match status" value="1"/>
</dbReference>